<dbReference type="AlphaFoldDB" id="A0A4Q4ZHD5"/>
<sequence>MSDPDELRESQPNAGGPHGAAGGMGVSSERVGPTGPGQEGTDGLRDTSVDRPPDDDAPPEQRAGNPEDNPTGIPPLRARDGAEPAGRSDGAA</sequence>
<feature type="compositionally biased region" description="Basic and acidic residues" evidence="1">
    <location>
        <begin position="42"/>
        <end position="54"/>
    </location>
</feature>
<proteinExistence type="predicted"/>
<feature type="region of interest" description="Disordered" evidence="1">
    <location>
        <begin position="1"/>
        <end position="92"/>
    </location>
</feature>
<dbReference type="EMBL" id="SDKM01000009">
    <property type="protein sequence ID" value="RYP86901.1"/>
    <property type="molecule type" value="Genomic_DNA"/>
</dbReference>
<evidence type="ECO:0000313" key="3">
    <source>
        <dbReference type="Proteomes" id="UP000295198"/>
    </source>
</evidence>
<comment type="caution">
    <text evidence="2">The sequence shown here is derived from an EMBL/GenBank/DDBJ whole genome shotgun (WGS) entry which is preliminary data.</text>
</comment>
<protein>
    <submittedName>
        <fullName evidence="2">Uncharacterized protein</fullName>
    </submittedName>
</protein>
<keyword evidence="3" id="KW-1185">Reference proteome</keyword>
<dbReference type="RefSeq" id="WP_134715981.1">
    <property type="nucleotide sequence ID" value="NZ_SDKM01000009.1"/>
</dbReference>
<dbReference type="OrthoDB" id="3788887at2"/>
<gene>
    <name evidence="2" type="ORF">EKO23_07990</name>
</gene>
<organism evidence="2 3">
    <name type="scientific">Nocardioides guangzhouensis</name>
    <dbReference type="NCBI Taxonomy" id="2497878"/>
    <lineage>
        <taxon>Bacteria</taxon>
        <taxon>Bacillati</taxon>
        <taxon>Actinomycetota</taxon>
        <taxon>Actinomycetes</taxon>
        <taxon>Propionibacteriales</taxon>
        <taxon>Nocardioidaceae</taxon>
        <taxon>Nocardioides</taxon>
    </lineage>
</organism>
<evidence type="ECO:0000313" key="2">
    <source>
        <dbReference type="EMBL" id="RYP86901.1"/>
    </source>
</evidence>
<evidence type="ECO:0000256" key="1">
    <source>
        <dbReference type="SAM" id="MobiDB-lite"/>
    </source>
</evidence>
<accession>A0A4Q4ZHD5</accession>
<feature type="compositionally biased region" description="Gly residues" evidence="1">
    <location>
        <begin position="16"/>
        <end position="25"/>
    </location>
</feature>
<reference evidence="2 3" key="1">
    <citation type="submission" date="2019-01" db="EMBL/GenBank/DDBJ databases">
        <title>Nocardioides guangzhouensis sp. nov., an actinobacterium isolated from soil.</title>
        <authorList>
            <person name="Fu Y."/>
            <person name="Cai Y."/>
            <person name="Lin Z."/>
            <person name="Chen P."/>
        </authorList>
    </citation>
    <scope>NUCLEOTIDE SEQUENCE [LARGE SCALE GENOMIC DNA]</scope>
    <source>
        <strain evidence="2 3">130</strain>
    </source>
</reference>
<name>A0A4Q4ZHD5_9ACTN</name>
<dbReference type="Proteomes" id="UP000295198">
    <property type="component" value="Unassembled WGS sequence"/>
</dbReference>